<evidence type="ECO:0000256" key="14">
    <source>
        <dbReference type="RuleBase" id="RU003781"/>
    </source>
</evidence>
<keyword evidence="5 13" id="KW-0547">Nucleotide-binding</keyword>
<dbReference type="GO" id="GO:0046872">
    <property type="term" value="F:metal ion binding"/>
    <property type="evidence" value="ECO:0007669"/>
    <property type="project" value="UniProtKB-KW"/>
</dbReference>
<dbReference type="Pfam" id="PF01725">
    <property type="entry name" value="Ham1p_like"/>
    <property type="match status" value="1"/>
</dbReference>
<evidence type="ECO:0000256" key="11">
    <source>
        <dbReference type="ARBA" id="ARBA00093255"/>
    </source>
</evidence>
<dbReference type="GO" id="GO:0035870">
    <property type="term" value="F:dITP diphosphatase activity"/>
    <property type="evidence" value="ECO:0007669"/>
    <property type="project" value="UniProtKB-UniRule"/>
</dbReference>
<name>A0A0N4Z6J6_PARTI</name>
<keyword evidence="8 13" id="KW-0546">Nucleotide metabolism</keyword>
<dbReference type="GO" id="GO:0036220">
    <property type="term" value="F:ITP diphosphatase activity"/>
    <property type="evidence" value="ECO:0007669"/>
    <property type="project" value="UniProtKB-UniRule"/>
</dbReference>
<feature type="binding site" evidence="13">
    <location>
        <begin position="68"/>
        <end position="69"/>
    </location>
    <ligand>
        <name>ITP</name>
        <dbReference type="ChEBI" id="CHEBI:61402"/>
    </ligand>
</feature>
<sequence length="188" mass="21251">MSKKVIKFVTGNSNKLKEVQNIFGSNKHFSVEAVNLDLPEYQASAEEIVTKKCHLACEQVSGPIIIEDTSLYFKALGGLPGPYIKWFLKELKPEGLAHMASLYPTQEAYAQCIFAYCEEKGSEVLLFKGIINGKIVAPRGETTFGWDPIFQPNGYDVTFAEMDKEIKNKISHRSIALQKLFEYLEKKY</sequence>
<evidence type="ECO:0000256" key="6">
    <source>
        <dbReference type="ARBA" id="ARBA00022801"/>
    </source>
</evidence>
<evidence type="ECO:0000256" key="2">
    <source>
        <dbReference type="ARBA" id="ARBA00008023"/>
    </source>
</evidence>
<dbReference type="PANTHER" id="PTHR11067:SF9">
    <property type="entry name" value="INOSINE TRIPHOSPHATE PYROPHOSPHATASE"/>
    <property type="match status" value="1"/>
</dbReference>
<evidence type="ECO:0000256" key="4">
    <source>
        <dbReference type="ARBA" id="ARBA00022723"/>
    </source>
</evidence>
<organism evidence="15 16">
    <name type="scientific">Parastrongyloides trichosuri</name>
    <name type="common">Possum-specific nematode worm</name>
    <dbReference type="NCBI Taxonomy" id="131310"/>
    <lineage>
        <taxon>Eukaryota</taxon>
        <taxon>Metazoa</taxon>
        <taxon>Ecdysozoa</taxon>
        <taxon>Nematoda</taxon>
        <taxon>Chromadorea</taxon>
        <taxon>Rhabditida</taxon>
        <taxon>Tylenchina</taxon>
        <taxon>Panagrolaimomorpha</taxon>
        <taxon>Strongyloidoidea</taxon>
        <taxon>Strongyloididae</taxon>
        <taxon>Parastrongyloides</taxon>
    </lineage>
</organism>
<evidence type="ECO:0000256" key="1">
    <source>
        <dbReference type="ARBA" id="ARBA00004496"/>
    </source>
</evidence>
<dbReference type="Gene3D" id="3.90.950.10">
    <property type="match status" value="1"/>
</dbReference>
<keyword evidence="15" id="KW-1185">Reference proteome</keyword>
<dbReference type="AlphaFoldDB" id="A0A0N4Z6J6"/>
<comment type="catalytic activity">
    <reaction evidence="12">
        <text>N(6)-hydroxy-dATP + H2O = N(6)-hydroxy-dAMP + diphosphate + H(+)</text>
        <dbReference type="Rhea" id="RHEA:83971"/>
        <dbReference type="ChEBI" id="CHEBI:15377"/>
        <dbReference type="ChEBI" id="CHEBI:15378"/>
        <dbReference type="ChEBI" id="CHEBI:33019"/>
        <dbReference type="ChEBI" id="CHEBI:233529"/>
        <dbReference type="ChEBI" id="CHEBI:233530"/>
    </reaction>
    <physiologicalReaction direction="left-to-right" evidence="12">
        <dbReference type="Rhea" id="RHEA:83972"/>
    </physiologicalReaction>
</comment>
<comment type="function">
    <text evidence="9">Pyrophosphatase that hydrolyzes the non-canonical purine nucleotides inosine triphosphate (ITP), deoxyinosine triphosphate (dITP) as well as 2'-deoxy-N-6-hydroxylaminopurine triphosphate (dHAPTP) and xanthosine 5'-triphosphate (XTP) to their respective monophosphate derivatives. The enzyme does not distinguish between the deoxy- and ribose forms. Probably excludes non-canonical purines from RNA and DNA precursor pools, thus preventing their incorporation into RNA and DNA and avoiding chromosomal lesions.</text>
</comment>
<dbReference type="WBParaSite" id="PTRK_0000280200.1">
    <property type="protein sequence ID" value="PTRK_0000280200.1"/>
    <property type="gene ID" value="PTRK_0000280200"/>
</dbReference>
<evidence type="ECO:0000256" key="5">
    <source>
        <dbReference type="ARBA" id="ARBA00022741"/>
    </source>
</evidence>
<feature type="binding site" evidence="13">
    <location>
        <begin position="144"/>
        <end position="147"/>
    </location>
    <ligand>
        <name>ITP</name>
        <dbReference type="ChEBI" id="CHEBI:61402"/>
    </ligand>
</feature>
<dbReference type="InterPro" id="IPR002637">
    <property type="entry name" value="RdgB/HAM1"/>
</dbReference>
<dbReference type="STRING" id="131310.A0A0N4Z6J6"/>
<comment type="catalytic activity">
    <reaction evidence="11">
        <text>dITP + H2O = dIMP + diphosphate + H(+)</text>
        <dbReference type="Rhea" id="RHEA:28342"/>
        <dbReference type="ChEBI" id="CHEBI:15377"/>
        <dbReference type="ChEBI" id="CHEBI:15378"/>
        <dbReference type="ChEBI" id="CHEBI:33019"/>
        <dbReference type="ChEBI" id="CHEBI:61194"/>
        <dbReference type="ChEBI" id="CHEBI:61382"/>
        <dbReference type="EC" id="3.6.1.66"/>
    </reaction>
    <physiologicalReaction direction="left-to-right" evidence="11">
        <dbReference type="Rhea" id="RHEA:28343"/>
    </physiologicalReaction>
</comment>
<keyword evidence="6 13" id="KW-0378">Hydrolase</keyword>
<feature type="binding site" evidence="13">
    <location>
        <begin position="172"/>
        <end position="173"/>
    </location>
    <ligand>
        <name>ITP</name>
        <dbReference type="ChEBI" id="CHEBI:61402"/>
    </ligand>
</feature>
<feature type="binding site" evidence="13">
    <location>
        <begin position="10"/>
        <end position="15"/>
    </location>
    <ligand>
        <name>ITP</name>
        <dbReference type="ChEBI" id="CHEBI:61402"/>
    </ligand>
</feature>
<feature type="binding site" evidence="13">
    <location>
        <position position="52"/>
    </location>
    <ligand>
        <name>ITP</name>
        <dbReference type="ChEBI" id="CHEBI:61402"/>
    </ligand>
</feature>
<feature type="binding site" evidence="13">
    <location>
        <position position="40"/>
    </location>
    <ligand>
        <name>Mg(2+)</name>
        <dbReference type="ChEBI" id="CHEBI:18420"/>
    </ligand>
</feature>
<dbReference type="NCBIfam" id="TIGR00042">
    <property type="entry name" value="RdgB/HAM1 family non-canonical purine NTP pyrophosphatase"/>
    <property type="match status" value="1"/>
</dbReference>
<proteinExistence type="inferred from homology"/>
<feature type="binding site" evidence="13">
    <location>
        <position position="167"/>
    </location>
    <ligand>
        <name>ITP</name>
        <dbReference type="ChEBI" id="CHEBI:61402"/>
    </ligand>
</feature>
<dbReference type="InterPro" id="IPR027502">
    <property type="entry name" value="ITPase"/>
</dbReference>
<keyword evidence="7 13" id="KW-0460">Magnesium</keyword>
<reference evidence="16" key="1">
    <citation type="submission" date="2017-02" db="UniProtKB">
        <authorList>
            <consortium name="WormBaseParasite"/>
        </authorList>
    </citation>
    <scope>IDENTIFICATION</scope>
</reference>
<keyword evidence="4 13" id="KW-0479">Metal-binding</keyword>
<comment type="catalytic activity">
    <reaction evidence="13">
        <text>XTP + H2O = XMP + diphosphate + H(+)</text>
        <dbReference type="Rhea" id="RHEA:28610"/>
        <dbReference type="ChEBI" id="CHEBI:15377"/>
        <dbReference type="ChEBI" id="CHEBI:15378"/>
        <dbReference type="ChEBI" id="CHEBI:33019"/>
        <dbReference type="ChEBI" id="CHEBI:57464"/>
        <dbReference type="ChEBI" id="CHEBI:61314"/>
        <dbReference type="EC" id="3.6.1.66"/>
    </reaction>
</comment>
<dbReference type="GO" id="GO:0009204">
    <property type="term" value="P:deoxyribonucleoside triphosphate catabolic process"/>
    <property type="evidence" value="ECO:0007669"/>
    <property type="project" value="UniProtKB-UniRule"/>
</dbReference>
<dbReference type="InterPro" id="IPR029001">
    <property type="entry name" value="ITPase-like_fam"/>
</dbReference>
<evidence type="ECO:0000256" key="10">
    <source>
        <dbReference type="ARBA" id="ARBA00093218"/>
    </source>
</evidence>
<comment type="subunit">
    <text evidence="13">Homodimer.</text>
</comment>
<feature type="binding site" evidence="13">
    <location>
        <position position="68"/>
    </location>
    <ligand>
        <name>Mg(2+)</name>
        <dbReference type="ChEBI" id="CHEBI:18420"/>
    </ligand>
</feature>
<keyword evidence="3 13" id="KW-0963">Cytoplasm</keyword>
<dbReference type="HAMAP" id="MF_03148">
    <property type="entry name" value="HAM1_NTPase"/>
    <property type="match status" value="1"/>
</dbReference>
<dbReference type="FunFam" id="3.90.950.10:FF:000003">
    <property type="entry name" value="Inosine triphosphate pyrophosphatase"/>
    <property type="match status" value="1"/>
</dbReference>
<keyword evidence="13" id="KW-0464">Manganese</keyword>
<comment type="function">
    <text evidence="13">Pyrophosphatase that hydrolyzes non-canonical purine nucleotides such as inosine triphosphate (ITP), deoxyinosine triphosphate (dITP) or xanthosine 5'-triphosphate (XTP) to their respective monophosphate derivatives. The enzyme does not distinguish between the deoxy- and ribose forms. Probably excludes non-canonical purines from RNA and DNA precursor pools, thus preventing their incorporation into RNA and DNA and avoiding chromosomal lesions.</text>
</comment>
<dbReference type="CDD" id="cd00515">
    <property type="entry name" value="HAM1"/>
    <property type="match status" value="1"/>
</dbReference>
<dbReference type="Proteomes" id="UP000038045">
    <property type="component" value="Unplaced"/>
</dbReference>
<comment type="similarity">
    <text evidence="2 13 14">Belongs to the HAM1 NTPase family.</text>
</comment>
<dbReference type="GO" id="GO:0000166">
    <property type="term" value="F:nucleotide binding"/>
    <property type="evidence" value="ECO:0007669"/>
    <property type="project" value="UniProtKB-KW"/>
</dbReference>
<dbReference type="EC" id="3.6.1.66" evidence="13"/>
<evidence type="ECO:0000256" key="13">
    <source>
        <dbReference type="HAMAP-Rule" id="MF_03148"/>
    </source>
</evidence>
<evidence type="ECO:0000313" key="15">
    <source>
        <dbReference type="Proteomes" id="UP000038045"/>
    </source>
</evidence>
<evidence type="ECO:0000256" key="3">
    <source>
        <dbReference type="ARBA" id="ARBA00022490"/>
    </source>
</evidence>
<comment type="cofactor">
    <cofactor evidence="13">
        <name>Mg(2+)</name>
        <dbReference type="ChEBI" id="CHEBI:18420"/>
    </cofactor>
    <cofactor evidence="13">
        <name>Mn(2+)</name>
        <dbReference type="ChEBI" id="CHEBI:29035"/>
    </cofactor>
    <text evidence="13">Binds 1 divalent metal cation per subunit; can use either Mg(2+) or Mn(2+).</text>
</comment>
<dbReference type="GO" id="GO:0009117">
    <property type="term" value="P:nucleotide metabolic process"/>
    <property type="evidence" value="ECO:0007669"/>
    <property type="project" value="UniProtKB-KW"/>
</dbReference>
<dbReference type="GO" id="GO:0036222">
    <property type="term" value="F:XTP diphosphatase activity"/>
    <property type="evidence" value="ECO:0007669"/>
    <property type="project" value="UniProtKB-UniRule"/>
</dbReference>
<evidence type="ECO:0000256" key="9">
    <source>
        <dbReference type="ARBA" id="ARBA00054940"/>
    </source>
</evidence>
<dbReference type="PANTHER" id="PTHR11067">
    <property type="entry name" value="INOSINE TRIPHOSPHATE PYROPHOSPHATASE/HAM1 PROTEIN"/>
    <property type="match status" value="1"/>
</dbReference>
<evidence type="ECO:0000256" key="8">
    <source>
        <dbReference type="ARBA" id="ARBA00023080"/>
    </source>
</evidence>
<dbReference type="GO" id="GO:0005737">
    <property type="term" value="C:cytoplasm"/>
    <property type="evidence" value="ECO:0007669"/>
    <property type="project" value="UniProtKB-SubCell"/>
</dbReference>
<dbReference type="SUPFAM" id="SSF52972">
    <property type="entry name" value="ITPase-like"/>
    <property type="match status" value="1"/>
</dbReference>
<comment type="subcellular location">
    <subcellularLocation>
        <location evidence="1 13">Cytoplasm</location>
    </subcellularLocation>
</comment>
<protein>
    <recommendedName>
        <fullName evidence="13">Inosine triphosphate pyrophosphatase</fullName>
        <shortName evidence="13">ITPase</shortName>
        <shortName evidence="13">Inosine triphosphatase</shortName>
        <ecNumber evidence="13">3.6.1.66</ecNumber>
    </recommendedName>
    <alternativeName>
        <fullName evidence="13">Non-canonical purine NTP pyrophosphatase</fullName>
    </alternativeName>
    <alternativeName>
        <fullName evidence="13">Non-standard purine NTP pyrophosphatase</fullName>
    </alternativeName>
    <alternativeName>
        <fullName evidence="13">Nucleoside-triphosphate diphosphatase</fullName>
    </alternativeName>
    <alternativeName>
        <fullName evidence="13">Nucleoside-triphosphate pyrophosphatase</fullName>
        <shortName evidence="13">NTPase</shortName>
    </alternativeName>
    <alternativeName>
        <fullName evidence="13">XTP/dITP diphosphatase</fullName>
    </alternativeName>
</protein>
<accession>A0A0N4Z6J6</accession>
<comment type="catalytic activity">
    <reaction evidence="10">
        <text>ITP + H2O = IMP + diphosphate + H(+)</text>
        <dbReference type="Rhea" id="RHEA:29399"/>
        <dbReference type="ChEBI" id="CHEBI:15377"/>
        <dbReference type="ChEBI" id="CHEBI:15378"/>
        <dbReference type="ChEBI" id="CHEBI:33019"/>
        <dbReference type="ChEBI" id="CHEBI:58053"/>
        <dbReference type="ChEBI" id="CHEBI:61402"/>
        <dbReference type="EC" id="3.6.1.66"/>
    </reaction>
    <physiologicalReaction direction="left-to-right" evidence="10">
        <dbReference type="Rhea" id="RHEA:29400"/>
    </physiologicalReaction>
</comment>
<evidence type="ECO:0000313" key="16">
    <source>
        <dbReference type="WBParaSite" id="PTRK_0000280200.1"/>
    </source>
</evidence>
<evidence type="ECO:0000256" key="7">
    <source>
        <dbReference type="ARBA" id="ARBA00022842"/>
    </source>
</evidence>
<evidence type="ECO:0000256" key="12">
    <source>
        <dbReference type="ARBA" id="ARBA00093271"/>
    </source>
</evidence>